<dbReference type="EMBL" id="JAFJYH010000589">
    <property type="protein sequence ID" value="KAG4410779.1"/>
    <property type="molecule type" value="Genomic_DNA"/>
</dbReference>
<reference evidence="2" key="1">
    <citation type="submission" date="2021-02" db="EMBL/GenBank/DDBJ databases">
        <title>Genome sequence Cadophora malorum strain M34.</title>
        <authorList>
            <person name="Stefanovic E."/>
            <person name="Vu D."/>
            <person name="Scully C."/>
            <person name="Dijksterhuis J."/>
            <person name="Roader J."/>
            <person name="Houbraken J."/>
        </authorList>
    </citation>
    <scope>NUCLEOTIDE SEQUENCE</scope>
    <source>
        <strain evidence="2">M34</strain>
    </source>
</reference>
<evidence type="ECO:0000313" key="2">
    <source>
        <dbReference type="EMBL" id="KAG4410779.1"/>
    </source>
</evidence>
<feature type="signal peptide" evidence="1">
    <location>
        <begin position="1"/>
        <end position="18"/>
    </location>
</feature>
<name>A0A8H7SWJ4_9HELO</name>
<dbReference type="Proteomes" id="UP000664132">
    <property type="component" value="Unassembled WGS sequence"/>
</dbReference>
<dbReference type="AlphaFoldDB" id="A0A8H7SWJ4"/>
<accession>A0A8H7SWJ4</accession>
<proteinExistence type="predicted"/>
<evidence type="ECO:0000313" key="3">
    <source>
        <dbReference type="Proteomes" id="UP000664132"/>
    </source>
</evidence>
<evidence type="ECO:0000256" key="1">
    <source>
        <dbReference type="SAM" id="SignalP"/>
    </source>
</evidence>
<feature type="chain" id="PRO_5034713069" evidence="1">
    <location>
        <begin position="19"/>
        <end position="98"/>
    </location>
</feature>
<protein>
    <submittedName>
        <fullName evidence="2">Uncharacterized protein</fullName>
    </submittedName>
</protein>
<organism evidence="2 3">
    <name type="scientific">Cadophora malorum</name>
    <dbReference type="NCBI Taxonomy" id="108018"/>
    <lineage>
        <taxon>Eukaryota</taxon>
        <taxon>Fungi</taxon>
        <taxon>Dikarya</taxon>
        <taxon>Ascomycota</taxon>
        <taxon>Pezizomycotina</taxon>
        <taxon>Leotiomycetes</taxon>
        <taxon>Helotiales</taxon>
        <taxon>Ploettnerulaceae</taxon>
        <taxon>Cadophora</taxon>
    </lineage>
</organism>
<comment type="caution">
    <text evidence="2">The sequence shown here is derived from an EMBL/GenBank/DDBJ whole genome shotgun (WGS) entry which is preliminary data.</text>
</comment>
<gene>
    <name evidence="2" type="ORF">IFR04_016085</name>
</gene>
<sequence length="98" mass="9950">MFFSKIVSILALAISAESAAIATRMDSSPDVAAPRKLFKRPESSLFVHGNGGDRSATGGSSLQVSISCGTIKVFNIQGASNFCGATLAGGFSGCDGCE</sequence>
<keyword evidence="3" id="KW-1185">Reference proteome</keyword>
<keyword evidence="1" id="KW-0732">Signal</keyword>